<keyword evidence="2" id="KW-1133">Transmembrane helix</keyword>
<feature type="compositionally biased region" description="Polar residues" evidence="1">
    <location>
        <begin position="70"/>
        <end position="81"/>
    </location>
</feature>
<accession>A0A0K1IQC8</accession>
<protein>
    <submittedName>
        <fullName evidence="3">Uncharacterized protein</fullName>
    </submittedName>
</protein>
<reference evidence="4" key="1">
    <citation type="journal article" date="2015" name="J. Biotechnol.">
        <title>Complete genome sequence of Haloferax gibbonsii strain ARA6, a potential producer of polyhydroxyalkanoates and halocins isolated from Araruama, Rio de Janeiro, Brasil.</title>
        <authorList>
            <person name="Pinto L.H."/>
            <person name="D'Alincourt Carvalho-Assef A.P."/>
            <person name="Vieira R.P."/>
            <person name="Clementino M.M."/>
            <person name="Albano R.M."/>
        </authorList>
    </citation>
    <scope>NUCLEOTIDE SEQUENCE [LARGE SCALE GENOMIC DNA]</scope>
    <source>
        <strain evidence="4">ARA6</strain>
    </source>
</reference>
<sequence length="187" mass="19216">MVYVAPDDSPSAGETYDPREDLTAGERLANQLGGGGGDDDDDDDDRQTYSDIVDDEDLNNSESGMPGAGTPTNDIVSPDPNENSDGDEVTINPDGSASVDTDRTSRTIDEIRENVSDLVGGSESGSAVDELGNVEEAIRDFREDLAGMGEVQSGAQGGFNLGTLGVTALIIGLFAALAAAIGGGESR</sequence>
<dbReference type="EMBL" id="CP011947">
    <property type="protein sequence ID" value="AKU06513.1"/>
    <property type="molecule type" value="Genomic_DNA"/>
</dbReference>
<gene>
    <name evidence="3" type="ORF">ABY42_01675</name>
</gene>
<evidence type="ECO:0000313" key="3">
    <source>
        <dbReference type="EMBL" id="AKU06513.1"/>
    </source>
</evidence>
<feature type="transmembrane region" description="Helical" evidence="2">
    <location>
        <begin position="161"/>
        <end position="181"/>
    </location>
</feature>
<name>A0A0K1IQC8_HALGI</name>
<keyword evidence="2" id="KW-0812">Transmembrane</keyword>
<dbReference type="Proteomes" id="UP000066124">
    <property type="component" value="Chromosome"/>
</dbReference>
<dbReference type="GeneID" id="25244630"/>
<organism evidence="3 4">
    <name type="scientific">Haloferax gibbonsii</name>
    <dbReference type="NCBI Taxonomy" id="35746"/>
    <lineage>
        <taxon>Archaea</taxon>
        <taxon>Methanobacteriati</taxon>
        <taxon>Methanobacteriota</taxon>
        <taxon>Stenosarchaea group</taxon>
        <taxon>Halobacteria</taxon>
        <taxon>Halobacteriales</taxon>
        <taxon>Haloferacaceae</taxon>
        <taxon>Haloferax</taxon>
    </lineage>
</organism>
<feature type="region of interest" description="Disordered" evidence="1">
    <location>
        <begin position="1"/>
        <end position="104"/>
    </location>
</feature>
<dbReference type="KEGG" id="hgi:ABY42_01675"/>
<proteinExistence type="predicted"/>
<keyword evidence="2" id="KW-0472">Membrane</keyword>
<evidence type="ECO:0000256" key="2">
    <source>
        <dbReference type="SAM" id="Phobius"/>
    </source>
</evidence>
<dbReference type="AlphaFoldDB" id="A0A0K1IQC8"/>
<dbReference type="PATRIC" id="fig|35746.4.peg.357"/>
<evidence type="ECO:0000313" key="4">
    <source>
        <dbReference type="Proteomes" id="UP000066124"/>
    </source>
</evidence>
<evidence type="ECO:0000256" key="1">
    <source>
        <dbReference type="SAM" id="MobiDB-lite"/>
    </source>
</evidence>
<dbReference type="RefSeq" id="WP_050458535.1">
    <property type="nucleotide sequence ID" value="NZ_CP011947.1"/>
</dbReference>